<dbReference type="PANTHER" id="PTHR37984">
    <property type="entry name" value="PROTEIN CBG26694"/>
    <property type="match status" value="1"/>
</dbReference>
<dbReference type="EMBL" id="AVOT02012252">
    <property type="protein sequence ID" value="MBW0493809.1"/>
    <property type="molecule type" value="Genomic_DNA"/>
</dbReference>
<dbReference type="InterPro" id="IPR041577">
    <property type="entry name" value="RT_RNaseH_2"/>
</dbReference>
<reference evidence="3" key="1">
    <citation type="submission" date="2021-03" db="EMBL/GenBank/DDBJ databases">
        <title>Draft genome sequence of rust myrtle Austropuccinia psidii MF-1, a brazilian biotype.</title>
        <authorList>
            <person name="Quecine M.C."/>
            <person name="Pachon D.M.R."/>
            <person name="Bonatelli M.L."/>
            <person name="Correr F.H."/>
            <person name="Franceschini L.M."/>
            <person name="Leite T.F."/>
            <person name="Margarido G.R.A."/>
            <person name="Almeida C.A."/>
            <person name="Ferrarezi J.A."/>
            <person name="Labate C.A."/>
        </authorList>
    </citation>
    <scope>NUCLEOTIDE SEQUENCE</scope>
    <source>
        <strain evidence="3">MF-1</strain>
    </source>
</reference>
<evidence type="ECO:0000256" key="1">
    <source>
        <dbReference type="ARBA" id="ARBA00023268"/>
    </source>
</evidence>
<protein>
    <recommendedName>
        <fullName evidence="2">Reverse transcriptase/retrotransposon-derived protein RNase H-like domain-containing protein</fullName>
    </recommendedName>
</protein>
<proteinExistence type="predicted"/>
<keyword evidence="4" id="KW-1185">Reference proteome</keyword>
<gene>
    <name evidence="3" type="ORF">O181_033524</name>
</gene>
<comment type="caution">
    <text evidence="3">The sequence shown here is derived from an EMBL/GenBank/DDBJ whole genome shotgun (WGS) entry which is preliminary data.</text>
</comment>
<evidence type="ECO:0000259" key="2">
    <source>
        <dbReference type="Pfam" id="PF17919"/>
    </source>
</evidence>
<name>A0A9Q3H8M8_9BASI</name>
<organism evidence="3 4">
    <name type="scientific">Austropuccinia psidii MF-1</name>
    <dbReference type="NCBI Taxonomy" id="1389203"/>
    <lineage>
        <taxon>Eukaryota</taxon>
        <taxon>Fungi</taxon>
        <taxon>Dikarya</taxon>
        <taxon>Basidiomycota</taxon>
        <taxon>Pucciniomycotina</taxon>
        <taxon>Pucciniomycetes</taxon>
        <taxon>Pucciniales</taxon>
        <taxon>Sphaerophragmiaceae</taxon>
        <taxon>Austropuccinia</taxon>
    </lineage>
</organism>
<evidence type="ECO:0000313" key="4">
    <source>
        <dbReference type="Proteomes" id="UP000765509"/>
    </source>
</evidence>
<dbReference type="PANTHER" id="PTHR37984:SF5">
    <property type="entry name" value="PROTEIN NYNRIN-LIKE"/>
    <property type="match status" value="1"/>
</dbReference>
<feature type="domain" description="Reverse transcriptase/retrotransposon-derived protein RNase H-like" evidence="2">
    <location>
        <begin position="111"/>
        <end position="207"/>
    </location>
</feature>
<dbReference type="FunFam" id="3.30.70.270:FF:000020">
    <property type="entry name" value="Transposon Tf2-6 polyprotein-like Protein"/>
    <property type="match status" value="1"/>
</dbReference>
<keyword evidence="1" id="KW-0511">Multifunctional enzyme</keyword>
<dbReference type="InterPro" id="IPR050951">
    <property type="entry name" value="Retrovirus_Pol_polyprotein"/>
</dbReference>
<dbReference type="Proteomes" id="UP000765509">
    <property type="component" value="Unassembled WGS sequence"/>
</dbReference>
<dbReference type="GO" id="GO:0003824">
    <property type="term" value="F:catalytic activity"/>
    <property type="evidence" value="ECO:0007669"/>
    <property type="project" value="UniProtKB-KW"/>
</dbReference>
<dbReference type="SUPFAM" id="SSF56672">
    <property type="entry name" value="DNA/RNA polymerases"/>
    <property type="match status" value="1"/>
</dbReference>
<accession>A0A9Q3H8M8</accession>
<dbReference type="InterPro" id="IPR043128">
    <property type="entry name" value="Rev_trsase/Diguanyl_cyclase"/>
</dbReference>
<sequence length="258" mass="29942">MVVSKSEEEHVTHVSNVLARLRANNRFDKASKFLFHVSIVDYLGYVAFSEGLKMYQENVHCILNWPPPRNLKALKSFLGFANFYRHFIKNHSKKNKFTHKFTQERFPFPLNEESLRQFNQLKEAFSTAPILSHLNPSLCTIVETHASDYALRAVLSQVSDSGKHPIAFDSHNLLPEELNYEYHDNKLLGIVWALKSWRAFLLSLSSSFEVLTSQSLLQYFMTSKILPHHQAHWDEFLSESQFSTTYFPGRLDTLPEAF</sequence>
<evidence type="ECO:0000313" key="3">
    <source>
        <dbReference type="EMBL" id="MBW0493809.1"/>
    </source>
</evidence>
<dbReference type="AlphaFoldDB" id="A0A9Q3H8M8"/>
<dbReference type="Gene3D" id="3.30.70.270">
    <property type="match status" value="2"/>
</dbReference>
<dbReference type="CDD" id="cd09274">
    <property type="entry name" value="RNase_HI_RT_Ty3"/>
    <property type="match status" value="1"/>
</dbReference>
<dbReference type="InterPro" id="IPR043502">
    <property type="entry name" value="DNA/RNA_pol_sf"/>
</dbReference>
<dbReference type="Pfam" id="PF17919">
    <property type="entry name" value="RT_RNaseH_2"/>
    <property type="match status" value="1"/>
</dbReference>